<evidence type="ECO:0000256" key="1">
    <source>
        <dbReference type="ARBA" id="ARBA00006817"/>
    </source>
</evidence>
<comment type="caution">
    <text evidence="4">The sequence shown here is derived from an EMBL/GenBank/DDBJ whole genome shotgun (WGS) entry which is preliminary data.</text>
</comment>
<dbReference type="Proteomes" id="UP001596024">
    <property type="component" value="Unassembled WGS sequence"/>
</dbReference>
<dbReference type="SUPFAM" id="SSF55961">
    <property type="entry name" value="Bet v1-like"/>
    <property type="match status" value="1"/>
</dbReference>
<dbReference type="InterPro" id="IPR023393">
    <property type="entry name" value="START-like_dom_sf"/>
</dbReference>
<evidence type="ECO:0000313" key="5">
    <source>
        <dbReference type="Proteomes" id="UP001596024"/>
    </source>
</evidence>
<feature type="chain" id="PRO_5046674250" evidence="2">
    <location>
        <begin position="20"/>
        <end position="176"/>
    </location>
</feature>
<feature type="signal peptide" evidence="2">
    <location>
        <begin position="1"/>
        <end position="19"/>
    </location>
</feature>
<proteinExistence type="inferred from homology"/>
<keyword evidence="5" id="KW-1185">Reference proteome</keyword>
<gene>
    <name evidence="4" type="ORF">ACFPB0_10580</name>
</gene>
<accession>A0ABV9NCT6</accession>
<comment type="similarity">
    <text evidence="1">Belongs to the AHA1 family.</text>
</comment>
<dbReference type="CDD" id="cd07814">
    <property type="entry name" value="SRPBCC_CalC_Aha1-like"/>
    <property type="match status" value="1"/>
</dbReference>
<keyword evidence="2" id="KW-0732">Signal</keyword>
<dbReference type="InterPro" id="IPR013538">
    <property type="entry name" value="ASHA1/2-like_C"/>
</dbReference>
<organism evidence="4 5">
    <name type="scientific">Glycocaulis abyssi</name>
    <dbReference type="NCBI Taxonomy" id="1433403"/>
    <lineage>
        <taxon>Bacteria</taxon>
        <taxon>Pseudomonadati</taxon>
        <taxon>Pseudomonadota</taxon>
        <taxon>Alphaproteobacteria</taxon>
        <taxon>Maricaulales</taxon>
        <taxon>Maricaulaceae</taxon>
        <taxon>Glycocaulis</taxon>
    </lineage>
</organism>
<reference evidence="5" key="1">
    <citation type="journal article" date="2019" name="Int. J. Syst. Evol. Microbiol.">
        <title>The Global Catalogue of Microorganisms (GCM) 10K type strain sequencing project: providing services to taxonomists for standard genome sequencing and annotation.</title>
        <authorList>
            <consortium name="The Broad Institute Genomics Platform"/>
            <consortium name="The Broad Institute Genome Sequencing Center for Infectious Disease"/>
            <person name="Wu L."/>
            <person name="Ma J."/>
        </authorList>
    </citation>
    <scope>NUCLEOTIDE SEQUENCE [LARGE SCALE GENOMIC DNA]</scope>
    <source>
        <strain evidence="5">CCUG 62981</strain>
    </source>
</reference>
<feature type="domain" description="Activator of Hsp90 ATPase homologue 1/2-like C-terminal" evidence="3">
    <location>
        <begin position="39"/>
        <end position="166"/>
    </location>
</feature>
<dbReference type="Pfam" id="PF08327">
    <property type="entry name" value="AHSA1"/>
    <property type="match status" value="1"/>
</dbReference>
<dbReference type="EMBL" id="JBHSGQ010000005">
    <property type="protein sequence ID" value="MFC4725736.1"/>
    <property type="molecule type" value="Genomic_DNA"/>
</dbReference>
<evidence type="ECO:0000259" key="3">
    <source>
        <dbReference type="Pfam" id="PF08327"/>
    </source>
</evidence>
<dbReference type="Gene3D" id="3.30.530.20">
    <property type="match status" value="1"/>
</dbReference>
<sequence>MRVAAAAALLVFMAAPSWAEDAPAPVPERAVTASVVVELPVSEAWRLWTTNEGVTSFFAPAANIELRPQGPFELFFAPDAEPGQRGSEDTIVLGYQENRMLSVSWAMPPYMAEVRPHHTHLVLRFETLDEARTRINLTHSGWGEGEAWDEAFTYFERVWPHVLTSMPSARTDAAGD</sequence>
<name>A0ABV9NCT6_9PROT</name>
<dbReference type="RefSeq" id="WP_371392704.1">
    <property type="nucleotide sequence ID" value="NZ_CP163421.1"/>
</dbReference>
<protein>
    <submittedName>
        <fullName evidence="4">SRPBCC domain-containing protein</fullName>
    </submittedName>
</protein>
<evidence type="ECO:0000313" key="4">
    <source>
        <dbReference type="EMBL" id="MFC4725736.1"/>
    </source>
</evidence>
<evidence type="ECO:0000256" key="2">
    <source>
        <dbReference type="SAM" id="SignalP"/>
    </source>
</evidence>